<evidence type="ECO:0000313" key="1">
    <source>
        <dbReference type="EMBL" id="PDX87844.1"/>
    </source>
</evidence>
<name>A0A2A7B8X0_9FIRM</name>
<dbReference type="InterPro" id="IPR035387">
    <property type="entry name" value="DUF5406"/>
</dbReference>
<dbReference type="OrthoDB" id="2192541at2"/>
<comment type="caution">
    <text evidence="1">The sequence shown here is derived from an EMBL/GenBank/DDBJ whole genome shotgun (WGS) entry which is preliminary data.</text>
</comment>
<reference evidence="1 2" key="1">
    <citation type="journal article" date="2017" name="Front. Microbiol.">
        <title>New Insights into the Diversity of the Genus Faecalibacterium.</title>
        <authorList>
            <person name="Benevides L."/>
            <person name="Burman S."/>
            <person name="Martin R."/>
            <person name="Robert V."/>
            <person name="Thomas M."/>
            <person name="Miquel S."/>
            <person name="Chain F."/>
            <person name="Sokol H."/>
            <person name="Bermudez-Humaran L.G."/>
            <person name="Morrison M."/>
            <person name="Langella P."/>
            <person name="Azevedo V.A."/>
            <person name="Chatel J.M."/>
            <person name="Soares S."/>
        </authorList>
    </citation>
    <scope>NUCLEOTIDE SEQUENCE [LARGE SCALE GENOMIC DNA]</scope>
    <source>
        <strain evidence="1 2">AHMP21</strain>
    </source>
</reference>
<evidence type="ECO:0000313" key="2">
    <source>
        <dbReference type="Proteomes" id="UP000220904"/>
    </source>
</evidence>
<gene>
    <name evidence="1" type="ORF">CHR60_02135</name>
</gene>
<protein>
    <submittedName>
        <fullName evidence="1">Uncharacterized protein</fullName>
    </submittedName>
</protein>
<dbReference type="EMBL" id="NOUV01000005">
    <property type="protein sequence ID" value="PDX87844.1"/>
    <property type="molecule type" value="Genomic_DNA"/>
</dbReference>
<proteinExistence type="predicted"/>
<sequence length="114" mass="12770">MISSYDPNFHGVHTIRVTFMQWDYIGHVSFGIGGNCKGAELLDFTFLAVTLQEDIDRYSENDCQFSYDEENEVYTAVLKNADGDTLEVEGDECDFKGMAVAIEITGTGVKHDEK</sequence>
<dbReference type="RefSeq" id="WP_097791507.1">
    <property type="nucleotide sequence ID" value="NZ_NOUV01000005.1"/>
</dbReference>
<dbReference type="Pfam" id="PF17400">
    <property type="entry name" value="DUF5406"/>
    <property type="match status" value="1"/>
</dbReference>
<organism evidence="1 2">
    <name type="scientific">Faecalibacterium prausnitzii</name>
    <dbReference type="NCBI Taxonomy" id="853"/>
    <lineage>
        <taxon>Bacteria</taxon>
        <taxon>Bacillati</taxon>
        <taxon>Bacillota</taxon>
        <taxon>Clostridia</taxon>
        <taxon>Eubacteriales</taxon>
        <taxon>Oscillospiraceae</taxon>
        <taxon>Faecalibacterium</taxon>
    </lineage>
</organism>
<accession>A0A2A7B8X0</accession>
<dbReference type="Proteomes" id="UP000220904">
    <property type="component" value="Unassembled WGS sequence"/>
</dbReference>
<dbReference type="AlphaFoldDB" id="A0A2A7B8X0"/>